<evidence type="ECO:0000256" key="6">
    <source>
        <dbReference type="ARBA" id="ARBA00022989"/>
    </source>
</evidence>
<dbReference type="PANTHER" id="PTHR42985">
    <property type="entry name" value="SODIUM-COUPLED MONOCARBOXYLATE TRANSPORTER"/>
    <property type="match status" value="1"/>
</dbReference>
<evidence type="ECO:0008006" key="15">
    <source>
        <dbReference type="Google" id="ProtNLM"/>
    </source>
</evidence>
<keyword evidence="7" id="KW-0915">Sodium</keyword>
<sequence length="100" mass="11165">MSDYFGVVDYVVFIGMLMVSTIIGLYYAWKDRNNTDEDEFLRGGKRMSIFPVTISIMASFLASTSFIGFPTVMYATGTMFYVIIIPAILGAVIACELFMP</sequence>
<evidence type="ECO:0000313" key="13">
    <source>
        <dbReference type="EMBL" id="CAD7628914.1"/>
    </source>
</evidence>
<keyword evidence="3" id="KW-0813">Transport</keyword>
<reference evidence="13" key="1">
    <citation type="submission" date="2020-11" db="EMBL/GenBank/DDBJ databases">
        <authorList>
            <person name="Tran Van P."/>
        </authorList>
    </citation>
    <scope>NUCLEOTIDE SEQUENCE</scope>
</reference>
<dbReference type="GO" id="GO:0015293">
    <property type="term" value="F:symporter activity"/>
    <property type="evidence" value="ECO:0007669"/>
    <property type="project" value="TreeGrafter"/>
</dbReference>
<dbReference type="GO" id="GO:0006814">
    <property type="term" value="P:sodium ion transport"/>
    <property type="evidence" value="ECO:0007669"/>
    <property type="project" value="UniProtKB-KW"/>
</dbReference>
<evidence type="ECO:0000256" key="3">
    <source>
        <dbReference type="ARBA" id="ARBA00022448"/>
    </source>
</evidence>
<evidence type="ECO:0000256" key="2">
    <source>
        <dbReference type="ARBA" id="ARBA00006434"/>
    </source>
</evidence>
<dbReference type="Gene3D" id="1.20.1730.10">
    <property type="entry name" value="Sodium/glucose cotransporter"/>
    <property type="match status" value="1"/>
</dbReference>
<proteinExistence type="inferred from homology"/>
<feature type="transmembrane region" description="Helical" evidence="12">
    <location>
        <begin position="6"/>
        <end position="29"/>
    </location>
</feature>
<evidence type="ECO:0000256" key="9">
    <source>
        <dbReference type="ARBA" id="ARBA00023136"/>
    </source>
</evidence>
<keyword evidence="10" id="KW-0739">Sodium transport</keyword>
<dbReference type="GO" id="GO:0005886">
    <property type="term" value="C:plasma membrane"/>
    <property type="evidence" value="ECO:0007669"/>
    <property type="project" value="UniProtKB-SubCell"/>
</dbReference>
<keyword evidence="5 12" id="KW-0812">Transmembrane</keyword>
<dbReference type="PANTHER" id="PTHR42985:SF40">
    <property type="entry name" value="LD47995P-RELATED"/>
    <property type="match status" value="1"/>
</dbReference>
<protein>
    <recommendedName>
        <fullName evidence="15">Sodium-dependent multivitamin transporter</fullName>
    </recommendedName>
</protein>
<organism evidence="13">
    <name type="scientific">Medioppia subpectinata</name>
    <dbReference type="NCBI Taxonomy" id="1979941"/>
    <lineage>
        <taxon>Eukaryota</taxon>
        <taxon>Metazoa</taxon>
        <taxon>Ecdysozoa</taxon>
        <taxon>Arthropoda</taxon>
        <taxon>Chelicerata</taxon>
        <taxon>Arachnida</taxon>
        <taxon>Acari</taxon>
        <taxon>Acariformes</taxon>
        <taxon>Sarcoptiformes</taxon>
        <taxon>Oribatida</taxon>
        <taxon>Brachypylina</taxon>
        <taxon>Oppioidea</taxon>
        <taxon>Oppiidae</taxon>
        <taxon>Medioppia</taxon>
    </lineage>
</organism>
<dbReference type="InterPro" id="IPR038377">
    <property type="entry name" value="Na/Glc_symporter_sf"/>
</dbReference>
<evidence type="ECO:0000256" key="7">
    <source>
        <dbReference type="ARBA" id="ARBA00023053"/>
    </source>
</evidence>
<evidence type="ECO:0000256" key="11">
    <source>
        <dbReference type="RuleBase" id="RU362091"/>
    </source>
</evidence>
<keyword evidence="14" id="KW-1185">Reference proteome</keyword>
<dbReference type="AlphaFoldDB" id="A0A7R9KVM9"/>
<evidence type="ECO:0000256" key="5">
    <source>
        <dbReference type="ARBA" id="ARBA00022692"/>
    </source>
</evidence>
<dbReference type="EMBL" id="OC860801">
    <property type="protein sequence ID" value="CAD7628914.1"/>
    <property type="molecule type" value="Genomic_DNA"/>
</dbReference>
<name>A0A7R9KVM9_9ACAR</name>
<feature type="transmembrane region" description="Helical" evidence="12">
    <location>
        <begin position="49"/>
        <end position="73"/>
    </location>
</feature>
<keyword evidence="9 12" id="KW-0472">Membrane</keyword>
<evidence type="ECO:0000256" key="1">
    <source>
        <dbReference type="ARBA" id="ARBA00004651"/>
    </source>
</evidence>
<evidence type="ECO:0000256" key="12">
    <source>
        <dbReference type="SAM" id="Phobius"/>
    </source>
</evidence>
<dbReference type="PROSITE" id="PS50283">
    <property type="entry name" value="NA_SOLUT_SYMP_3"/>
    <property type="match status" value="1"/>
</dbReference>
<dbReference type="OrthoDB" id="6431761at2759"/>
<accession>A0A7R9KVM9</accession>
<feature type="non-terminal residue" evidence="13">
    <location>
        <position position="100"/>
    </location>
</feature>
<dbReference type="EMBL" id="CAJPIZ010006226">
    <property type="protein sequence ID" value="CAG2109344.1"/>
    <property type="molecule type" value="Genomic_DNA"/>
</dbReference>
<evidence type="ECO:0000256" key="8">
    <source>
        <dbReference type="ARBA" id="ARBA00023065"/>
    </source>
</evidence>
<dbReference type="InterPro" id="IPR001734">
    <property type="entry name" value="Na/solute_symporter"/>
</dbReference>
<dbReference type="Proteomes" id="UP000759131">
    <property type="component" value="Unassembled WGS sequence"/>
</dbReference>
<evidence type="ECO:0000256" key="10">
    <source>
        <dbReference type="ARBA" id="ARBA00023201"/>
    </source>
</evidence>
<keyword evidence="6 12" id="KW-1133">Transmembrane helix</keyword>
<comment type="similarity">
    <text evidence="2 11">Belongs to the sodium:solute symporter (SSF) (TC 2.A.21) family.</text>
</comment>
<keyword evidence="8" id="KW-0406">Ion transport</keyword>
<comment type="subcellular location">
    <subcellularLocation>
        <location evidence="1">Cell membrane</location>
        <topology evidence="1">Multi-pass membrane protein</topology>
    </subcellularLocation>
</comment>
<dbReference type="Pfam" id="PF00474">
    <property type="entry name" value="SSF"/>
    <property type="match status" value="1"/>
</dbReference>
<keyword evidence="4" id="KW-1003">Cell membrane</keyword>
<gene>
    <name evidence="13" type="ORF">OSB1V03_LOCUS9332</name>
</gene>
<feature type="transmembrane region" description="Helical" evidence="12">
    <location>
        <begin position="79"/>
        <end position="99"/>
    </location>
</feature>
<evidence type="ECO:0000313" key="14">
    <source>
        <dbReference type="Proteomes" id="UP000759131"/>
    </source>
</evidence>
<dbReference type="InterPro" id="IPR051163">
    <property type="entry name" value="Sodium:Solute_Symporter_SSF"/>
</dbReference>
<evidence type="ECO:0000256" key="4">
    <source>
        <dbReference type="ARBA" id="ARBA00022475"/>
    </source>
</evidence>